<keyword evidence="3" id="KW-1185">Reference proteome</keyword>
<evidence type="ECO:0000313" key="2">
    <source>
        <dbReference type="EMBL" id="SDN97349.1"/>
    </source>
</evidence>
<proteinExistence type="predicted"/>
<dbReference type="AlphaFoldDB" id="A0A1H0FS89"/>
<dbReference type="RefSeq" id="WP_139183955.1">
    <property type="nucleotide sequence ID" value="NZ_JACIDP010000002.1"/>
</dbReference>
<reference evidence="2 3" key="1">
    <citation type="submission" date="2016-10" db="EMBL/GenBank/DDBJ databases">
        <authorList>
            <person name="de Groot N.N."/>
        </authorList>
    </citation>
    <scope>NUCLEOTIDE SEQUENCE [LARGE SCALE GENOMIC DNA]</scope>
    <source>
        <strain evidence="3">L7-484,KACC 16230,DSM 25025</strain>
    </source>
</reference>
<sequence>MGIFDGIQDFLGFGGGDPAALARNPAVSGEPAVPQAPQTFNDRLMNPLTQAGLALLANNGTRRSDRGAFEGVGEALTGAARLQEAKAEKNKTKAFLRQNYPHIADQVDAGLDVGEAFGMAMKQQQFDREMALRERLAKGRGDNLTADQRNFQLAQSNPEFAKFIGVGAKPPTLQTYYDDETGQERRGYWDPATGSMVPVGGSKAAKDSQGITIGPDGTVQIGGAGMKLTEGQSKDLNYYQRGSAALPTIDQNEDALSSAGQRFANGVPIGGNYLTSPEFQVGNQAGREFLTAILRKDTGAAITNQEFEIYAPMFLPQPGDSKEVLAQKRAARTRALEALKLGLGSATQLGDVPVTANPTSERRSGGKSSAGVSWSMED</sequence>
<organism evidence="2 3">
    <name type="scientific">Aureimonas jatrophae</name>
    <dbReference type="NCBI Taxonomy" id="1166073"/>
    <lineage>
        <taxon>Bacteria</taxon>
        <taxon>Pseudomonadati</taxon>
        <taxon>Pseudomonadota</taxon>
        <taxon>Alphaproteobacteria</taxon>
        <taxon>Hyphomicrobiales</taxon>
        <taxon>Aurantimonadaceae</taxon>
        <taxon>Aureimonas</taxon>
    </lineage>
</organism>
<dbReference type="OrthoDB" id="7330655at2"/>
<evidence type="ECO:0000256" key="1">
    <source>
        <dbReference type="SAM" id="MobiDB-lite"/>
    </source>
</evidence>
<dbReference type="EMBL" id="FNIT01000002">
    <property type="protein sequence ID" value="SDN97349.1"/>
    <property type="molecule type" value="Genomic_DNA"/>
</dbReference>
<gene>
    <name evidence="2" type="ORF">SAMN05192530_102644</name>
</gene>
<feature type="region of interest" description="Disordered" evidence="1">
    <location>
        <begin position="348"/>
        <end position="378"/>
    </location>
</feature>
<accession>A0A1H0FS89</accession>
<dbReference type="STRING" id="1166073.SAMN05192530_102644"/>
<name>A0A1H0FS89_9HYPH</name>
<protein>
    <submittedName>
        <fullName evidence="2">Uncharacterized protein</fullName>
    </submittedName>
</protein>
<evidence type="ECO:0000313" key="3">
    <source>
        <dbReference type="Proteomes" id="UP000198793"/>
    </source>
</evidence>
<dbReference type="Proteomes" id="UP000198793">
    <property type="component" value="Unassembled WGS sequence"/>
</dbReference>